<keyword evidence="3" id="KW-1185">Reference proteome</keyword>
<evidence type="ECO:0000313" key="3">
    <source>
        <dbReference type="Proteomes" id="UP000293300"/>
    </source>
</evidence>
<dbReference type="AlphaFoldDB" id="A0A4Q9Z3Y5"/>
<comment type="caution">
    <text evidence="2">The sequence shown here is derived from an EMBL/GenBank/DDBJ whole genome shotgun (WGS) entry which is preliminary data.</text>
</comment>
<reference evidence="2 3" key="1">
    <citation type="submission" date="2019-02" db="EMBL/GenBank/DDBJ databases">
        <title>Flavobacterium sp. RD-2-33 isolated from forest soil.</title>
        <authorList>
            <person name="Chaudhary D.K."/>
        </authorList>
    </citation>
    <scope>NUCLEOTIDE SEQUENCE [LARGE SCALE GENOMIC DNA]</scope>
    <source>
        <strain evidence="2 3">RD-2-33</strain>
    </source>
</reference>
<gene>
    <name evidence="2" type="ORF">EZL74_04755</name>
</gene>
<evidence type="ECO:0000313" key="2">
    <source>
        <dbReference type="EMBL" id="TBX70058.1"/>
    </source>
</evidence>
<organism evidence="2 3">
    <name type="scientific">Flavobacterium silvisoli</name>
    <dbReference type="NCBI Taxonomy" id="2529433"/>
    <lineage>
        <taxon>Bacteria</taxon>
        <taxon>Pseudomonadati</taxon>
        <taxon>Bacteroidota</taxon>
        <taxon>Flavobacteriia</taxon>
        <taxon>Flavobacteriales</taxon>
        <taxon>Flavobacteriaceae</taxon>
        <taxon>Flavobacterium</taxon>
    </lineage>
</organism>
<protein>
    <recommendedName>
        <fullName evidence="4">Outer membrane protein beta-barrel domain-containing protein</fullName>
    </recommendedName>
</protein>
<name>A0A4Q9Z3Y5_9FLAO</name>
<feature type="signal peptide" evidence="1">
    <location>
        <begin position="1"/>
        <end position="25"/>
    </location>
</feature>
<dbReference type="EMBL" id="SJPE01000004">
    <property type="protein sequence ID" value="TBX70058.1"/>
    <property type="molecule type" value="Genomic_DNA"/>
</dbReference>
<dbReference type="Proteomes" id="UP000293300">
    <property type="component" value="Unassembled WGS sequence"/>
</dbReference>
<dbReference type="OrthoDB" id="791021at2"/>
<evidence type="ECO:0008006" key="4">
    <source>
        <dbReference type="Google" id="ProtNLM"/>
    </source>
</evidence>
<proteinExistence type="predicted"/>
<feature type="chain" id="PRO_5020408452" description="Outer membrane protein beta-barrel domain-containing protein" evidence="1">
    <location>
        <begin position="26"/>
        <end position="181"/>
    </location>
</feature>
<keyword evidence="1" id="KW-0732">Signal</keyword>
<accession>A0A4Q9Z3Y5</accession>
<sequence length="181" mass="19934">MKTIFKHVLKLVVVLLLLGTTDSFAQETEKKNYDQGFRLGFGVSGGLPLQDPYNFNLGGDVRIQYDLSTRYSLTFTTGFNNFFVSGDNNDLGYIPVKGGFKAFVLKDKLYLLAEAGAAFAVTNGYNKTSLLLSPGIGYATDKIDISLRYEHYNDFPILNSNDTPGTGLGQIALRIAYGFKL</sequence>
<dbReference type="RefSeq" id="WP_131475454.1">
    <property type="nucleotide sequence ID" value="NZ_SJPE01000004.1"/>
</dbReference>
<evidence type="ECO:0000256" key="1">
    <source>
        <dbReference type="SAM" id="SignalP"/>
    </source>
</evidence>